<dbReference type="OrthoDB" id="2963718at2759"/>
<keyword evidence="2" id="KW-0732">Signal</keyword>
<feature type="compositionally biased region" description="Basic residues" evidence="1">
    <location>
        <begin position="149"/>
        <end position="158"/>
    </location>
</feature>
<proteinExistence type="predicted"/>
<protein>
    <submittedName>
        <fullName evidence="3">Uncharacterized protein</fullName>
    </submittedName>
</protein>
<dbReference type="Proteomes" id="UP000807469">
    <property type="component" value="Unassembled WGS sequence"/>
</dbReference>
<evidence type="ECO:0000313" key="3">
    <source>
        <dbReference type="EMBL" id="KAF9475087.1"/>
    </source>
</evidence>
<dbReference type="AlphaFoldDB" id="A0A9P6CQH9"/>
<feature type="chain" id="PRO_5040116044" evidence="2">
    <location>
        <begin position="19"/>
        <end position="267"/>
    </location>
</feature>
<name>A0A9P6CQH9_9AGAR</name>
<keyword evidence="4" id="KW-1185">Reference proteome</keyword>
<reference evidence="3" key="1">
    <citation type="submission" date="2020-11" db="EMBL/GenBank/DDBJ databases">
        <authorList>
            <consortium name="DOE Joint Genome Institute"/>
            <person name="Ahrendt S."/>
            <person name="Riley R."/>
            <person name="Andreopoulos W."/>
            <person name="Labutti K."/>
            <person name="Pangilinan J."/>
            <person name="Ruiz-Duenas F.J."/>
            <person name="Barrasa J.M."/>
            <person name="Sanchez-Garcia M."/>
            <person name="Camarero S."/>
            <person name="Miyauchi S."/>
            <person name="Serrano A."/>
            <person name="Linde D."/>
            <person name="Babiker R."/>
            <person name="Drula E."/>
            <person name="Ayuso-Fernandez I."/>
            <person name="Pacheco R."/>
            <person name="Padilla G."/>
            <person name="Ferreira P."/>
            <person name="Barriuso J."/>
            <person name="Kellner H."/>
            <person name="Castanera R."/>
            <person name="Alfaro M."/>
            <person name="Ramirez L."/>
            <person name="Pisabarro A.G."/>
            <person name="Kuo A."/>
            <person name="Tritt A."/>
            <person name="Lipzen A."/>
            <person name="He G."/>
            <person name="Yan M."/>
            <person name="Ng V."/>
            <person name="Cullen D."/>
            <person name="Martin F."/>
            <person name="Rosso M.-N."/>
            <person name="Henrissat B."/>
            <person name="Hibbett D."/>
            <person name="Martinez A.T."/>
            <person name="Grigoriev I.V."/>
        </authorList>
    </citation>
    <scope>NUCLEOTIDE SEQUENCE</scope>
    <source>
        <strain evidence="3">CIRM-BRFM 674</strain>
    </source>
</reference>
<evidence type="ECO:0000256" key="2">
    <source>
        <dbReference type="SAM" id="SignalP"/>
    </source>
</evidence>
<gene>
    <name evidence="3" type="ORF">BDN70DRAFT_924226</name>
</gene>
<accession>A0A9P6CQH9</accession>
<dbReference type="EMBL" id="MU155348">
    <property type="protein sequence ID" value="KAF9475087.1"/>
    <property type="molecule type" value="Genomic_DNA"/>
</dbReference>
<feature type="region of interest" description="Disordered" evidence="1">
    <location>
        <begin position="146"/>
        <end position="167"/>
    </location>
</feature>
<evidence type="ECO:0000256" key="1">
    <source>
        <dbReference type="SAM" id="MobiDB-lite"/>
    </source>
</evidence>
<organism evidence="3 4">
    <name type="scientific">Pholiota conissans</name>
    <dbReference type="NCBI Taxonomy" id="109636"/>
    <lineage>
        <taxon>Eukaryota</taxon>
        <taxon>Fungi</taxon>
        <taxon>Dikarya</taxon>
        <taxon>Basidiomycota</taxon>
        <taxon>Agaricomycotina</taxon>
        <taxon>Agaricomycetes</taxon>
        <taxon>Agaricomycetidae</taxon>
        <taxon>Agaricales</taxon>
        <taxon>Agaricineae</taxon>
        <taxon>Strophariaceae</taxon>
        <taxon>Pholiota</taxon>
    </lineage>
</organism>
<evidence type="ECO:0000313" key="4">
    <source>
        <dbReference type="Proteomes" id="UP000807469"/>
    </source>
</evidence>
<sequence>MRFNIIICLAFLATLASGLTIPSGCIRSRDLEVRDGVVDHSFDSEVFKREPKTSAAKKRRIATAAVARTYAKTARRNAYTAAAHEYRATTHLPHRKSTFEVKEGRGRPKHIYTGKDARRSVFHSIWDQQRTAHLSDRQKALLVPPNRSRNFRNGKHHLPNSDGTTKPLEHMVVGGPNNLPEGVEFPIVHSHEDIHKESLRMLPARVVSQRTAAGHYDFKGVISHDQSRGLNAFGSRNHFQVKEVPHPHDNTYRLDKHTRGWLYGPGK</sequence>
<feature type="signal peptide" evidence="2">
    <location>
        <begin position="1"/>
        <end position="18"/>
    </location>
</feature>
<comment type="caution">
    <text evidence="3">The sequence shown here is derived from an EMBL/GenBank/DDBJ whole genome shotgun (WGS) entry which is preliminary data.</text>
</comment>